<accession>A0AAQ3MW29</accession>
<evidence type="ECO:0000313" key="1">
    <source>
        <dbReference type="EMBL" id="WVY98121.1"/>
    </source>
</evidence>
<protein>
    <submittedName>
        <fullName evidence="1">Uncharacterized protein</fullName>
    </submittedName>
</protein>
<proteinExistence type="predicted"/>
<reference evidence="1 2" key="1">
    <citation type="journal article" date="2023" name="Life. Sci Alliance">
        <title>Evolutionary insights into 3D genome organization and epigenetic landscape of Vigna mungo.</title>
        <authorList>
            <person name="Junaid A."/>
            <person name="Singh B."/>
            <person name="Bhatia S."/>
        </authorList>
    </citation>
    <scope>NUCLEOTIDE SEQUENCE [LARGE SCALE GENOMIC DNA]</scope>
    <source>
        <strain evidence="1">Urdbean</strain>
    </source>
</reference>
<keyword evidence="2" id="KW-1185">Reference proteome</keyword>
<sequence>MAEIRVGNKIRVRVDFVVVFDGTGDWGGVAPDPPRDFEGGSVVRALEGEFLAIVDFGKDVAVLLLQPSELLDELVLVETELKLRLDLVVEQSGVVVVRGSSLRRVVQKPLQEPNFVLVRPQALEQSPRIVQRLFLLDLLRARPLRRGICDNDSR</sequence>
<dbReference type="AlphaFoldDB" id="A0AAQ3MW29"/>
<dbReference type="EMBL" id="CP144692">
    <property type="protein sequence ID" value="WVY98121.1"/>
    <property type="molecule type" value="Genomic_DNA"/>
</dbReference>
<evidence type="ECO:0000313" key="2">
    <source>
        <dbReference type="Proteomes" id="UP001374535"/>
    </source>
</evidence>
<dbReference type="Proteomes" id="UP001374535">
    <property type="component" value="Chromosome 9"/>
</dbReference>
<gene>
    <name evidence="1" type="ORF">V8G54_030272</name>
</gene>
<organism evidence="1 2">
    <name type="scientific">Vigna mungo</name>
    <name type="common">Black gram</name>
    <name type="synonym">Phaseolus mungo</name>
    <dbReference type="NCBI Taxonomy" id="3915"/>
    <lineage>
        <taxon>Eukaryota</taxon>
        <taxon>Viridiplantae</taxon>
        <taxon>Streptophyta</taxon>
        <taxon>Embryophyta</taxon>
        <taxon>Tracheophyta</taxon>
        <taxon>Spermatophyta</taxon>
        <taxon>Magnoliopsida</taxon>
        <taxon>eudicotyledons</taxon>
        <taxon>Gunneridae</taxon>
        <taxon>Pentapetalae</taxon>
        <taxon>rosids</taxon>
        <taxon>fabids</taxon>
        <taxon>Fabales</taxon>
        <taxon>Fabaceae</taxon>
        <taxon>Papilionoideae</taxon>
        <taxon>50 kb inversion clade</taxon>
        <taxon>NPAAA clade</taxon>
        <taxon>indigoferoid/millettioid clade</taxon>
        <taxon>Phaseoleae</taxon>
        <taxon>Vigna</taxon>
    </lineage>
</organism>
<name>A0AAQ3MW29_VIGMU</name>